<dbReference type="AlphaFoldDB" id="A0A655NYG4"/>
<organism evidence="1 2">
    <name type="scientific">Vibrio cholerae</name>
    <dbReference type="NCBI Taxonomy" id="666"/>
    <lineage>
        <taxon>Bacteria</taxon>
        <taxon>Pseudomonadati</taxon>
        <taxon>Pseudomonadota</taxon>
        <taxon>Gammaproteobacteria</taxon>
        <taxon>Vibrionales</taxon>
        <taxon>Vibrionaceae</taxon>
        <taxon>Vibrio</taxon>
    </lineage>
</organism>
<accession>A0A655NYG4</accession>
<name>A0A655NYG4_VIBCL</name>
<evidence type="ECO:0000313" key="2">
    <source>
        <dbReference type="Proteomes" id="UP000044806"/>
    </source>
</evidence>
<protein>
    <submittedName>
        <fullName evidence="1">Uncharacterized protein</fullName>
    </submittedName>
</protein>
<proteinExistence type="predicted"/>
<dbReference type="Proteomes" id="UP000044806">
    <property type="component" value="Unassembled WGS sequence"/>
</dbReference>
<sequence length="75" mass="7994">MTPTQGSAALTTFIIDILATPEVTNRFKPTGGVIMPISMFTTIMMPRWIGSMPNAIAIGNTKGATITRRPDGSIN</sequence>
<evidence type="ECO:0000313" key="1">
    <source>
        <dbReference type="EMBL" id="CRZ82490.1"/>
    </source>
</evidence>
<gene>
    <name evidence="1" type="ORF">ERS013165_00279</name>
</gene>
<dbReference type="EMBL" id="CWOW01000001">
    <property type="protein sequence ID" value="CRZ82490.1"/>
    <property type="molecule type" value="Genomic_DNA"/>
</dbReference>
<reference evidence="1 2" key="1">
    <citation type="submission" date="2015-07" db="EMBL/GenBank/DDBJ databases">
        <authorList>
            <consortium name="Pathogen Informatics"/>
        </authorList>
    </citation>
    <scope>NUCLEOTIDE SEQUENCE [LARGE SCALE GENOMIC DNA]</scope>
    <source>
        <strain evidence="1 2">A51</strain>
    </source>
</reference>